<protein>
    <recommendedName>
        <fullName evidence="4">Right handed beta helix region</fullName>
    </recommendedName>
</protein>
<comment type="caution">
    <text evidence="2">The sequence shown here is derived from an EMBL/GenBank/DDBJ whole genome shotgun (WGS) entry which is preliminary data.</text>
</comment>
<evidence type="ECO:0008006" key="4">
    <source>
        <dbReference type="Google" id="ProtNLM"/>
    </source>
</evidence>
<dbReference type="InterPro" id="IPR011050">
    <property type="entry name" value="Pectin_lyase_fold/virulence"/>
</dbReference>
<evidence type="ECO:0000256" key="1">
    <source>
        <dbReference type="SAM" id="SignalP"/>
    </source>
</evidence>
<sequence>MKTKNIYLCIMGFAVSLLLASCAKNSVSVSTPPLVIGQTISAGTPLSGSVKGTMLSGQTYTMTGNITINQGDTLLMQPGVHLKVGRGLTILVKGVFISLGTKDNPNYIGPDKTFTKTDQVGYPIQSDSAYCGYWTGINCEPTCTLVDIKWTHIDYTGASFPANFFPTGKSAGDTSFGLYFQNINGNFILEDSWMYGCIDDAIRISAGKFEVMRNTFEKCGYTGGDGVNVKSGAVGDMAYNLCVGSATNATKAAMPNSTNVQTNVNMYNNTYINCGYRQSDPTGRGGSLNYESGAKGEAYNNLIVNCRVGLRIHNNPAADVQHMKYGYNYSYGDSLSVCDMFYPVPPTTSVTVPQPTDVPIPTSTIFPDSIYSATYLYQLDASGNAVHMVKPYDGSSFVQKGNPLFVNFPLPEQGITRLSDISAVGNYNFRLQSSSPAAGKGTTDPALIAPIEAVQITNANLKPTITMPGADMGCYQLDGSGNQH</sequence>
<dbReference type="SUPFAM" id="SSF51126">
    <property type="entry name" value="Pectin lyase-like"/>
    <property type="match status" value="1"/>
</dbReference>
<dbReference type="PROSITE" id="PS51257">
    <property type="entry name" value="PROKAR_LIPOPROTEIN"/>
    <property type="match status" value="1"/>
</dbReference>
<feature type="signal peptide" evidence="1">
    <location>
        <begin position="1"/>
        <end position="23"/>
    </location>
</feature>
<dbReference type="Proteomes" id="UP000544222">
    <property type="component" value="Unassembled WGS sequence"/>
</dbReference>
<name>A0A7W5H348_9PORP</name>
<reference evidence="2 3" key="1">
    <citation type="submission" date="2020-08" db="EMBL/GenBank/DDBJ databases">
        <title>Genomic Encyclopedia of Type Strains, Phase IV (KMG-IV): sequencing the most valuable type-strain genomes for metagenomic binning, comparative biology and taxonomic classification.</title>
        <authorList>
            <person name="Goeker M."/>
        </authorList>
    </citation>
    <scope>NUCLEOTIDE SEQUENCE [LARGE SCALE GENOMIC DNA]</scope>
    <source>
        <strain evidence="2 3">DSM 27471</strain>
    </source>
</reference>
<proteinExistence type="predicted"/>
<keyword evidence="1" id="KW-0732">Signal</keyword>
<evidence type="ECO:0000313" key="3">
    <source>
        <dbReference type="Proteomes" id="UP000544222"/>
    </source>
</evidence>
<dbReference type="AlphaFoldDB" id="A0A7W5H348"/>
<dbReference type="EMBL" id="JACHYB010000002">
    <property type="protein sequence ID" value="MBB3188239.1"/>
    <property type="molecule type" value="Genomic_DNA"/>
</dbReference>
<feature type="chain" id="PRO_5030911180" description="Right handed beta helix region" evidence="1">
    <location>
        <begin position="24"/>
        <end position="484"/>
    </location>
</feature>
<evidence type="ECO:0000313" key="2">
    <source>
        <dbReference type="EMBL" id="MBB3188239.1"/>
    </source>
</evidence>
<accession>A0A7W5H348</accession>
<dbReference type="RefSeq" id="WP_183414009.1">
    <property type="nucleotide sequence ID" value="NZ_JACHYB010000002.1"/>
</dbReference>
<keyword evidence="3" id="KW-1185">Reference proteome</keyword>
<organism evidence="2 3">
    <name type="scientific">Microbacter margulisiae</name>
    <dbReference type="NCBI Taxonomy" id="1350067"/>
    <lineage>
        <taxon>Bacteria</taxon>
        <taxon>Pseudomonadati</taxon>
        <taxon>Bacteroidota</taxon>
        <taxon>Bacteroidia</taxon>
        <taxon>Bacteroidales</taxon>
        <taxon>Porphyromonadaceae</taxon>
        <taxon>Microbacter</taxon>
    </lineage>
</organism>
<gene>
    <name evidence="2" type="ORF">FHX64_002437</name>
</gene>